<dbReference type="Proteomes" id="UP001175271">
    <property type="component" value="Unassembled WGS sequence"/>
</dbReference>
<dbReference type="AlphaFoldDB" id="A0AA39H6F5"/>
<evidence type="ECO:0000256" key="1">
    <source>
        <dbReference type="SAM" id="MobiDB-lite"/>
    </source>
</evidence>
<organism evidence="2 3">
    <name type="scientific">Steinernema hermaphroditum</name>
    <dbReference type="NCBI Taxonomy" id="289476"/>
    <lineage>
        <taxon>Eukaryota</taxon>
        <taxon>Metazoa</taxon>
        <taxon>Ecdysozoa</taxon>
        <taxon>Nematoda</taxon>
        <taxon>Chromadorea</taxon>
        <taxon>Rhabditida</taxon>
        <taxon>Tylenchina</taxon>
        <taxon>Panagrolaimomorpha</taxon>
        <taxon>Strongyloidoidea</taxon>
        <taxon>Steinernematidae</taxon>
        <taxon>Steinernema</taxon>
    </lineage>
</organism>
<proteinExistence type="predicted"/>
<accession>A0AA39H6F5</accession>
<keyword evidence="3" id="KW-1185">Reference proteome</keyword>
<feature type="compositionally biased region" description="Basic and acidic residues" evidence="1">
    <location>
        <begin position="128"/>
        <end position="140"/>
    </location>
</feature>
<comment type="caution">
    <text evidence="2">The sequence shown here is derived from an EMBL/GenBank/DDBJ whole genome shotgun (WGS) entry which is preliminary data.</text>
</comment>
<feature type="region of interest" description="Disordered" evidence="1">
    <location>
        <begin position="118"/>
        <end position="140"/>
    </location>
</feature>
<reference evidence="2" key="1">
    <citation type="submission" date="2023-06" db="EMBL/GenBank/DDBJ databases">
        <title>Genomic analysis of the entomopathogenic nematode Steinernema hermaphroditum.</title>
        <authorList>
            <person name="Schwarz E.M."/>
            <person name="Heppert J.K."/>
            <person name="Baniya A."/>
            <person name="Schwartz H.T."/>
            <person name="Tan C.-H."/>
            <person name="Antoshechkin I."/>
            <person name="Sternberg P.W."/>
            <person name="Goodrich-Blair H."/>
            <person name="Dillman A.R."/>
        </authorList>
    </citation>
    <scope>NUCLEOTIDE SEQUENCE</scope>
    <source>
        <strain evidence="2">PS9179</strain>
        <tissue evidence="2">Whole animal</tissue>
    </source>
</reference>
<sequence>MNRTDVNGAVNEMINTATEEKCETRIRSQRAEEWSEDNADDDGGRVIIAVPTAAAAARPSSSSVLPFELGLMVLLLCVPCRLDPADGRCRPRRITYRARSATTARITEVAAVEAVGEIASGRQEGPTEEVKRRTDGKREI</sequence>
<gene>
    <name evidence="2" type="ORF">QR680_003110</name>
</gene>
<protein>
    <submittedName>
        <fullName evidence="2">Uncharacterized protein</fullName>
    </submittedName>
</protein>
<evidence type="ECO:0000313" key="3">
    <source>
        <dbReference type="Proteomes" id="UP001175271"/>
    </source>
</evidence>
<name>A0AA39H6F5_9BILA</name>
<dbReference type="EMBL" id="JAUCMV010000005">
    <property type="protein sequence ID" value="KAK0399566.1"/>
    <property type="molecule type" value="Genomic_DNA"/>
</dbReference>
<evidence type="ECO:0000313" key="2">
    <source>
        <dbReference type="EMBL" id="KAK0399566.1"/>
    </source>
</evidence>